<evidence type="ECO:0000256" key="7">
    <source>
        <dbReference type="HAMAP-Rule" id="MF_00201"/>
    </source>
</evidence>
<evidence type="ECO:0000313" key="10">
    <source>
        <dbReference type="Proteomes" id="UP001050975"/>
    </source>
</evidence>
<dbReference type="SUPFAM" id="SSF50249">
    <property type="entry name" value="Nucleic acid-binding proteins"/>
    <property type="match status" value="1"/>
</dbReference>
<dbReference type="InterPro" id="IPR022572">
    <property type="entry name" value="DNA_rep/recomb_RecO_N"/>
</dbReference>
<dbReference type="PANTHER" id="PTHR33991">
    <property type="entry name" value="DNA REPAIR PROTEIN RECO"/>
    <property type="match status" value="1"/>
</dbReference>
<dbReference type="Pfam" id="PF11967">
    <property type="entry name" value="RecO_N"/>
    <property type="match status" value="1"/>
</dbReference>
<reference evidence="9" key="1">
    <citation type="submission" date="2019-10" db="EMBL/GenBank/DDBJ databases">
        <title>Draft genome sequece of Microseira wollei NIES-4236.</title>
        <authorList>
            <person name="Yamaguchi H."/>
            <person name="Suzuki S."/>
            <person name="Kawachi M."/>
        </authorList>
    </citation>
    <scope>NUCLEOTIDE SEQUENCE</scope>
    <source>
        <strain evidence="9">NIES-4236</strain>
    </source>
</reference>
<evidence type="ECO:0000313" key="9">
    <source>
        <dbReference type="EMBL" id="GET41042.1"/>
    </source>
</evidence>
<name>A0AAV3XDP3_9CYAN</name>
<protein>
    <recommendedName>
        <fullName evidence="2 7">DNA repair protein RecO</fullName>
    </recommendedName>
    <alternativeName>
        <fullName evidence="6 7">Recombination protein O</fullName>
    </alternativeName>
</protein>
<dbReference type="GO" id="GO:0006310">
    <property type="term" value="P:DNA recombination"/>
    <property type="evidence" value="ECO:0007669"/>
    <property type="project" value="UniProtKB-UniRule"/>
</dbReference>
<dbReference type="NCBIfam" id="TIGR00613">
    <property type="entry name" value="reco"/>
    <property type="match status" value="1"/>
</dbReference>
<dbReference type="AlphaFoldDB" id="A0AAV3XDP3"/>
<dbReference type="HAMAP" id="MF_00201">
    <property type="entry name" value="RecO"/>
    <property type="match status" value="1"/>
</dbReference>
<comment type="caution">
    <text evidence="9">The sequence shown here is derived from an EMBL/GenBank/DDBJ whole genome shotgun (WGS) entry which is preliminary data.</text>
</comment>
<dbReference type="Proteomes" id="UP001050975">
    <property type="component" value="Unassembled WGS sequence"/>
</dbReference>
<comment type="similarity">
    <text evidence="1 7">Belongs to the RecO family.</text>
</comment>
<dbReference type="GO" id="GO:0043590">
    <property type="term" value="C:bacterial nucleoid"/>
    <property type="evidence" value="ECO:0007669"/>
    <property type="project" value="TreeGrafter"/>
</dbReference>
<keyword evidence="10" id="KW-1185">Reference proteome</keyword>
<dbReference type="Gene3D" id="1.20.1440.120">
    <property type="entry name" value="Recombination protein O, C-terminal domain"/>
    <property type="match status" value="1"/>
</dbReference>
<sequence>MSRTYKATGINLKSMPLGEYDRLLTILTREFGLIRVVAPGARKHLSKLGGRSGLFVVNEYLVAKGRSLDKITQAETLESYPALSTDLLKLSAGQYLAEVVIYHALSDHPQEEIFYLLSEHLKRLEQLPKTNGDHRPYLVLAHLAQAVFHLLANAGIAPQVKACCITKSPLEPDLRQPNWSVRFCPSSGGTIKKEGEASSPVSQLQLNATELTLLQQLASRSLPQLQPNLGQQESSYTSWLSVERILRHYTQYHFGRIIRSAALIDNYFDSLPTSLPHAATV</sequence>
<evidence type="ECO:0000256" key="5">
    <source>
        <dbReference type="ARBA" id="ARBA00023204"/>
    </source>
</evidence>
<evidence type="ECO:0000256" key="1">
    <source>
        <dbReference type="ARBA" id="ARBA00007452"/>
    </source>
</evidence>
<dbReference type="EMBL" id="BLAY01000107">
    <property type="protein sequence ID" value="GET41042.1"/>
    <property type="molecule type" value="Genomic_DNA"/>
</dbReference>
<keyword evidence="4 7" id="KW-0233">DNA recombination</keyword>
<feature type="domain" description="DNA replication/recombination mediator RecO N-terminal" evidence="8">
    <location>
        <begin position="1"/>
        <end position="80"/>
    </location>
</feature>
<dbReference type="SUPFAM" id="SSF57863">
    <property type="entry name" value="ArfGap/RecO-like zinc finger"/>
    <property type="match status" value="1"/>
</dbReference>
<dbReference type="InterPro" id="IPR042242">
    <property type="entry name" value="RecO_C"/>
</dbReference>
<dbReference type="InterPro" id="IPR003717">
    <property type="entry name" value="RecO"/>
</dbReference>
<dbReference type="Gene3D" id="2.40.50.140">
    <property type="entry name" value="Nucleic acid-binding proteins"/>
    <property type="match status" value="1"/>
</dbReference>
<dbReference type="GO" id="GO:0006302">
    <property type="term" value="P:double-strand break repair"/>
    <property type="evidence" value="ECO:0007669"/>
    <property type="project" value="TreeGrafter"/>
</dbReference>
<accession>A0AAV3XDP3</accession>
<comment type="function">
    <text evidence="7">Involved in DNA repair and RecF pathway recombination.</text>
</comment>
<dbReference type="PANTHER" id="PTHR33991:SF1">
    <property type="entry name" value="DNA REPAIR PROTEIN RECO"/>
    <property type="match status" value="1"/>
</dbReference>
<keyword evidence="3 7" id="KW-0227">DNA damage</keyword>
<dbReference type="InterPro" id="IPR012340">
    <property type="entry name" value="NA-bd_OB-fold"/>
</dbReference>
<evidence type="ECO:0000256" key="6">
    <source>
        <dbReference type="ARBA" id="ARBA00033409"/>
    </source>
</evidence>
<evidence type="ECO:0000256" key="3">
    <source>
        <dbReference type="ARBA" id="ARBA00022763"/>
    </source>
</evidence>
<dbReference type="InterPro" id="IPR037278">
    <property type="entry name" value="ARFGAP/RecO"/>
</dbReference>
<evidence type="ECO:0000256" key="2">
    <source>
        <dbReference type="ARBA" id="ARBA00021310"/>
    </source>
</evidence>
<evidence type="ECO:0000259" key="8">
    <source>
        <dbReference type="Pfam" id="PF11967"/>
    </source>
</evidence>
<gene>
    <name evidence="7" type="primary">recO</name>
    <name evidence="9" type="ORF">MiSe_58540</name>
</gene>
<dbReference type="RefSeq" id="WP_226587264.1">
    <property type="nucleotide sequence ID" value="NZ_BLAY01000107.1"/>
</dbReference>
<organism evidence="9 10">
    <name type="scientific">Microseira wollei NIES-4236</name>
    <dbReference type="NCBI Taxonomy" id="2530354"/>
    <lineage>
        <taxon>Bacteria</taxon>
        <taxon>Bacillati</taxon>
        <taxon>Cyanobacteriota</taxon>
        <taxon>Cyanophyceae</taxon>
        <taxon>Oscillatoriophycideae</taxon>
        <taxon>Aerosakkonematales</taxon>
        <taxon>Aerosakkonemataceae</taxon>
        <taxon>Microseira</taxon>
    </lineage>
</organism>
<dbReference type="Pfam" id="PF02565">
    <property type="entry name" value="RecO_C"/>
    <property type="match status" value="1"/>
</dbReference>
<proteinExistence type="inferred from homology"/>
<keyword evidence="5 7" id="KW-0234">DNA repair</keyword>
<evidence type="ECO:0000256" key="4">
    <source>
        <dbReference type="ARBA" id="ARBA00023172"/>
    </source>
</evidence>